<dbReference type="Proteomes" id="UP000191112">
    <property type="component" value="Unassembled WGS sequence"/>
</dbReference>
<dbReference type="EMBL" id="FUYZ01000003">
    <property type="protein sequence ID" value="SKB79126.1"/>
    <property type="molecule type" value="Genomic_DNA"/>
</dbReference>
<sequence>MTKYLIILGAIILTSCSKKTDVNASVEIPEKLDYDTIAIDSFAPGATPANMAPKVIVVKDSAAEAKKKELETQIKDLEKKKKEEEKKKADEKEKAKKTETEKTKEKSKEESSQTLTPPPPIAN</sequence>
<evidence type="ECO:0000313" key="2">
    <source>
        <dbReference type="EMBL" id="SKB79126.1"/>
    </source>
</evidence>
<proteinExistence type="predicted"/>
<gene>
    <name evidence="2" type="ORF">SAMN05660477_01123</name>
</gene>
<dbReference type="AlphaFoldDB" id="A0A1T5E5N9"/>
<accession>A0A1T5E5N9</accession>
<dbReference type="STRING" id="619805.SAMN05660477_01123"/>
<reference evidence="2 3" key="1">
    <citation type="submission" date="2017-02" db="EMBL/GenBank/DDBJ databases">
        <authorList>
            <person name="Peterson S.W."/>
        </authorList>
    </citation>
    <scope>NUCLEOTIDE SEQUENCE [LARGE SCALE GENOMIC DNA]</scope>
    <source>
        <strain evidence="2 3">DSM 22323</strain>
    </source>
</reference>
<feature type="compositionally biased region" description="Basic and acidic residues" evidence="1">
    <location>
        <begin position="77"/>
        <end position="111"/>
    </location>
</feature>
<protein>
    <submittedName>
        <fullName evidence="2">Uncharacterized protein</fullName>
    </submittedName>
</protein>
<evidence type="ECO:0000313" key="3">
    <source>
        <dbReference type="Proteomes" id="UP000191112"/>
    </source>
</evidence>
<keyword evidence="3" id="KW-1185">Reference proteome</keyword>
<dbReference type="RefSeq" id="WP_144038305.1">
    <property type="nucleotide sequence ID" value="NZ_FUYZ01000003.1"/>
</dbReference>
<organism evidence="2 3">
    <name type="scientific">Soonwooa buanensis</name>
    <dbReference type="NCBI Taxonomy" id="619805"/>
    <lineage>
        <taxon>Bacteria</taxon>
        <taxon>Pseudomonadati</taxon>
        <taxon>Bacteroidota</taxon>
        <taxon>Flavobacteriia</taxon>
        <taxon>Flavobacteriales</taxon>
        <taxon>Weeksellaceae</taxon>
        <taxon>Chryseobacterium group</taxon>
        <taxon>Soonwooa</taxon>
    </lineage>
</organism>
<dbReference type="OrthoDB" id="1275184at2"/>
<dbReference type="PROSITE" id="PS51257">
    <property type="entry name" value="PROKAR_LIPOPROTEIN"/>
    <property type="match status" value="1"/>
</dbReference>
<name>A0A1T5E5N9_9FLAO</name>
<evidence type="ECO:0000256" key="1">
    <source>
        <dbReference type="SAM" id="MobiDB-lite"/>
    </source>
</evidence>
<feature type="region of interest" description="Disordered" evidence="1">
    <location>
        <begin position="77"/>
        <end position="123"/>
    </location>
</feature>